<evidence type="ECO:0000256" key="6">
    <source>
        <dbReference type="ARBA" id="ARBA00023170"/>
    </source>
</evidence>
<evidence type="ECO:0000256" key="10">
    <source>
        <dbReference type="SAM" id="Phobius"/>
    </source>
</evidence>
<dbReference type="CDD" id="cd00637">
    <property type="entry name" value="7tm_classA_rhodopsin-like"/>
    <property type="match status" value="2"/>
</dbReference>
<dbReference type="RefSeq" id="XP_005097992.1">
    <property type="nucleotide sequence ID" value="XM_005097935.3"/>
</dbReference>
<accession>A0ABM0JNR4</accession>
<feature type="transmembrane region" description="Helical" evidence="10">
    <location>
        <begin position="458"/>
        <end position="480"/>
    </location>
</feature>
<feature type="transmembrane region" description="Helical" evidence="10">
    <location>
        <begin position="39"/>
        <end position="66"/>
    </location>
</feature>
<evidence type="ECO:0000256" key="4">
    <source>
        <dbReference type="ARBA" id="ARBA00023040"/>
    </source>
</evidence>
<feature type="domain" description="G-protein coupled receptors family 1 profile" evidence="11">
    <location>
        <begin position="57"/>
        <end position="515"/>
    </location>
</feature>
<dbReference type="Proteomes" id="UP000694888">
    <property type="component" value="Unplaced"/>
</dbReference>
<sequence length="541" mass="60028">MAFETSTDGLIVDDDALNNVTDTERMAYLAELQEYTTRIMLPTIVLLVCFAVVGFFGNILVLIVYYRKVRGKSALVFIMAIAGFDLFTNMTAIPAEIYAMFHFWHFDAAHLCRARYFSTSVTIVSSACLLLVFSVDRYRKICRPFGRQLTVRQAKVLCVSITVFSSVASVPVLVLFGTMTRPTHRPDIVGNQCSIDDSFINTIWPTVYMGFLLFLFLSCFIPLVVLNVLVLIAACGRGRVRVFSISSPAHLHDNSENNSQSSTTSPETCDNASKARNESPSTSKEGSAFRSRLMGRVASQTGEMGMVFSRENDGSDKIGEGKLCGATEDTSDRKPKATDFCCSEHRKTKQVSVPSAKMVSFIQTSAQEDCIRPDPNSTNAEKDKGQITAVIPGTSKEQNIKKKNPAGEKTDMSVTNPNRKLKPRILQILTSEAKKKSPASTLGQPAQRHSIGKTTTKLIIVSAVYIISFIPFFSVMLFYLTSVAKFKTMDDVSLTLCNLFLRFYYLNSAANPVIYSLCDAVFWRDCLQLLKCKGKVRNTQN</sequence>
<dbReference type="PANTHER" id="PTHR24243:SF224">
    <property type="entry name" value="G-PROTEIN COUPLED RECEPTOR 19-RELATED"/>
    <property type="match status" value="1"/>
</dbReference>
<dbReference type="Pfam" id="PF00001">
    <property type="entry name" value="7tm_1"/>
    <property type="match status" value="1"/>
</dbReference>
<name>A0ABM0JNR4_APLCA</name>
<feature type="transmembrane region" description="Helical" evidence="10">
    <location>
        <begin position="207"/>
        <end position="234"/>
    </location>
</feature>
<dbReference type="Gene3D" id="1.20.1070.10">
    <property type="entry name" value="Rhodopsin 7-helix transmembrane proteins"/>
    <property type="match status" value="2"/>
</dbReference>
<keyword evidence="5 10" id="KW-0472">Membrane</keyword>
<feature type="transmembrane region" description="Helical" evidence="10">
    <location>
        <begin position="115"/>
        <end position="135"/>
    </location>
</feature>
<dbReference type="PROSITE" id="PS00237">
    <property type="entry name" value="G_PROTEIN_RECEP_F1_1"/>
    <property type="match status" value="1"/>
</dbReference>
<dbReference type="PROSITE" id="PS50262">
    <property type="entry name" value="G_PROTEIN_RECEP_F1_2"/>
    <property type="match status" value="1"/>
</dbReference>
<feature type="transmembrane region" description="Helical" evidence="10">
    <location>
        <begin position="156"/>
        <end position="176"/>
    </location>
</feature>
<keyword evidence="6 8" id="KW-0675">Receptor</keyword>
<evidence type="ECO:0000256" key="7">
    <source>
        <dbReference type="ARBA" id="ARBA00023224"/>
    </source>
</evidence>
<dbReference type="InterPro" id="IPR000276">
    <property type="entry name" value="GPCR_Rhodpsn"/>
</dbReference>
<feature type="transmembrane region" description="Helical" evidence="10">
    <location>
        <begin position="73"/>
        <end position="95"/>
    </location>
</feature>
<feature type="compositionally biased region" description="Low complexity" evidence="9">
    <location>
        <begin position="256"/>
        <end position="268"/>
    </location>
</feature>
<protein>
    <submittedName>
        <fullName evidence="13 14">Muscarinic acetylcholine receptor M2 isoform X1</fullName>
    </submittedName>
    <submittedName>
        <fullName evidence="15">Muscarinic acetylcholine receptor M2 isoform X2</fullName>
    </submittedName>
</protein>
<evidence type="ECO:0000313" key="12">
    <source>
        <dbReference type="Proteomes" id="UP000694888"/>
    </source>
</evidence>
<feature type="region of interest" description="Disordered" evidence="9">
    <location>
        <begin position="252"/>
        <end position="291"/>
    </location>
</feature>
<evidence type="ECO:0000256" key="2">
    <source>
        <dbReference type="ARBA" id="ARBA00022692"/>
    </source>
</evidence>
<comment type="subcellular location">
    <subcellularLocation>
        <location evidence="1">Membrane</location>
        <topology evidence="1">Multi-pass membrane protein</topology>
    </subcellularLocation>
</comment>
<evidence type="ECO:0000256" key="8">
    <source>
        <dbReference type="RuleBase" id="RU000688"/>
    </source>
</evidence>
<dbReference type="InterPro" id="IPR017452">
    <property type="entry name" value="GPCR_Rhodpsn_7TM"/>
</dbReference>
<evidence type="ECO:0000256" key="1">
    <source>
        <dbReference type="ARBA" id="ARBA00004141"/>
    </source>
</evidence>
<keyword evidence="12" id="KW-1185">Reference proteome</keyword>
<reference evidence="13 14" key="1">
    <citation type="submission" date="2025-05" db="UniProtKB">
        <authorList>
            <consortium name="RefSeq"/>
        </authorList>
    </citation>
    <scope>IDENTIFICATION</scope>
</reference>
<organism evidence="12 14">
    <name type="scientific">Aplysia californica</name>
    <name type="common">California sea hare</name>
    <dbReference type="NCBI Taxonomy" id="6500"/>
    <lineage>
        <taxon>Eukaryota</taxon>
        <taxon>Metazoa</taxon>
        <taxon>Spiralia</taxon>
        <taxon>Lophotrochozoa</taxon>
        <taxon>Mollusca</taxon>
        <taxon>Gastropoda</taxon>
        <taxon>Heterobranchia</taxon>
        <taxon>Euthyneura</taxon>
        <taxon>Tectipleura</taxon>
        <taxon>Aplysiida</taxon>
        <taxon>Aplysioidea</taxon>
        <taxon>Aplysiidae</taxon>
        <taxon>Aplysia</taxon>
    </lineage>
</organism>
<proteinExistence type="inferred from homology"/>
<keyword evidence="2 8" id="KW-0812">Transmembrane</keyword>
<evidence type="ECO:0000256" key="5">
    <source>
        <dbReference type="ARBA" id="ARBA00023136"/>
    </source>
</evidence>
<dbReference type="PANTHER" id="PTHR24243">
    <property type="entry name" value="G-PROTEIN COUPLED RECEPTOR"/>
    <property type="match status" value="1"/>
</dbReference>
<dbReference type="SUPFAM" id="SSF81321">
    <property type="entry name" value="Family A G protein-coupled receptor-like"/>
    <property type="match status" value="1"/>
</dbReference>
<keyword evidence="4 8" id="KW-0297">G-protein coupled receptor</keyword>
<gene>
    <name evidence="13 14 15" type="primary">LOC101861363</name>
</gene>
<evidence type="ECO:0000259" key="11">
    <source>
        <dbReference type="PROSITE" id="PS50262"/>
    </source>
</evidence>
<dbReference type="RefSeq" id="XP_012937766.1">
    <property type="nucleotide sequence ID" value="XM_013082312.2"/>
</dbReference>
<keyword evidence="7 8" id="KW-0807">Transducer</keyword>
<keyword evidence="3 10" id="KW-1133">Transmembrane helix</keyword>
<evidence type="ECO:0000313" key="15">
    <source>
        <dbReference type="RefSeq" id="XP_012937766.1"/>
    </source>
</evidence>
<evidence type="ECO:0000256" key="9">
    <source>
        <dbReference type="SAM" id="MobiDB-lite"/>
    </source>
</evidence>
<evidence type="ECO:0000313" key="14">
    <source>
        <dbReference type="RefSeq" id="XP_005097993.1"/>
    </source>
</evidence>
<dbReference type="GeneID" id="101861363"/>
<dbReference type="PRINTS" id="PR00237">
    <property type="entry name" value="GPCRRHODOPSN"/>
</dbReference>
<comment type="similarity">
    <text evidence="8">Belongs to the G-protein coupled receptor 1 family.</text>
</comment>
<evidence type="ECO:0000256" key="3">
    <source>
        <dbReference type="ARBA" id="ARBA00022989"/>
    </source>
</evidence>
<dbReference type="RefSeq" id="XP_005097993.1">
    <property type="nucleotide sequence ID" value="XM_005097936.3"/>
</dbReference>
<evidence type="ECO:0000313" key="13">
    <source>
        <dbReference type="RefSeq" id="XP_005097992.1"/>
    </source>
</evidence>